<name>A0A1S6HXV4_9GAMM</name>
<keyword evidence="3" id="KW-1185">Reference proteome</keyword>
<keyword evidence="1" id="KW-0812">Transmembrane</keyword>
<evidence type="ECO:0000313" key="2">
    <source>
        <dbReference type="EMBL" id="AQS40363.1"/>
    </source>
</evidence>
<sequence>MIEFLRENGKMIFWTTAFFIAIGSGIYYVDAALEAQVTVID</sequence>
<feature type="transmembrane region" description="Helical" evidence="1">
    <location>
        <begin position="12"/>
        <end position="29"/>
    </location>
</feature>
<protein>
    <submittedName>
        <fullName evidence="2">Uncharacterized protein</fullName>
    </submittedName>
</protein>
<accession>A0A1S6HXV4</accession>
<keyword evidence="1" id="KW-0472">Membrane</keyword>
<dbReference type="EMBL" id="CP014782">
    <property type="protein sequence ID" value="AQS40363.1"/>
    <property type="molecule type" value="Genomic_DNA"/>
</dbReference>
<dbReference type="AlphaFoldDB" id="A0A1S6HXV4"/>
<proteinExistence type="predicted"/>
<gene>
    <name evidence="2" type="ORF">Sps_05294</name>
</gene>
<dbReference type="KEGG" id="spsw:Sps_05294"/>
<evidence type="ECO:0000313" key="3">
    <source>
        <dbReference type="Proteomes" id="UP000189545"/>
    </source>
</evidence>
<keyword evidence="1" id="KW-1133">Transmembrane helix</keyword>
<evidence type="ECO:0000256" key="1">
    <source>
        <dbReference type="SAM" id="Phobius"/>
    </source>
</evidence>
<dbReference type="Proteomes" id="UP000189545">
    <property type="component" value="Chromosome"/>
</dbReference>
<dbReference type="RefSeq" id="WP_257788641.1">
    <property type="nucleotide sequence ID" value="NZ_CP014782.1"/>
</dbReference>
<reference evidence="2 3" key="1">
    <citation type="submission" date="2016-03" db="EMBL/GenBank/DDBJ databases">
        <title>Complete genome sequence of Shewanella psychrophila WP2, a deep sea bacterium isolated from west Pacific sediment.</title>
        <authorList>
            <person name="Xu G."/>
            <person name="Jian H."/>
        </authorList>
    </citation>
    <scope>NUCLEOTIDE SEQUENCE [LARGE SCALE GENOMIC DNA]</scope>
    <source>
        <strain evidence="2 3">WP2</strain>
    </source>
</reference>
<organism evidence="2 3">
    <name type="scientific">Shewanella psychrophila</name>
    <dbReference type="NCBI Taxonomy" id="225848"/>
    <lineage>
        <taxon>Bacteria</taxon>
        <taxon>Pseudomonadati</taxon>
        <taxon>Pseudomonadota</taxon>
        <taxon>Gammaproteobacteria</taxon>
        <taxon>Alteromonadales</taxon>
        <taxon>Shewanellaceae</taxon>
        <taxon>Shewanella</taxon>
    </lineage>
</organism>